<gene>
    <name evidence="6" type="ORF">Bca52824_039084</name>
</gene>
<dbReference type="FunFam" id="3.90.470.10:FF:000005">
    <property type="entry name" value="60S ribosomal protein L17"/>
    <property type="match status" value="1"/>
</dbReference>
<dbReference type="NCBIfam" id="TIGR01038">
    <property type="entry name" value="uL22_arch_euk"/>
    <property type="match status" value="2"/>
</dbReference>
<organism evidence="6 7">
    <name type="scientific">Brassica carinata</name>
    <name type="common">Ethiopian mustard</name>
    <name type="synonym">Abyssinian cabbage</name>
    <dbReference type="NCBI Taxonomy" id="52824"/>
    <lineage>
        <taxon>Eukaryota</taxon>
        <taxon>Viridiplantae</taxon>
        <taxon>Streptophyta</taxon>
        <taxon>Embryophyta</taxon>
        <taxon>Tracheophyta</taxon>
        <taxon>Spermatophyta</taxon>
        <taxon>Magnoliopsida</taxon>
        <taxon>eudicotyledons</taxon>
        <taxon>Gunneridae</taxon>
        <taxon>Pentapetalae</taxon>
        <taxon>rosids</taxon>
        <taxon>malvids</taxon>
        <taxon>Brassicales</taxon>
        <taxon>Brassicaceae</taxon>
        <taxon>Brassiceae</taxon>
        <taxon>Brassica</taxon>
    </lineage>
</organism>
<name>A0A8X7RQH4_BRACI</name>
<dbReference type="InterPro" id="IPR001063">
    <property type="entry name" value="Ribosomal_uL22"/>
</dbReference>
<dbReference type="OrthoDB" id="10254664at2759"/>
<evidence type="ECO:0000256" key="1">
    <source>
        <dbReference type="ARBA" id="ARBA00009451"/>
    </source>
</evidence>
<protein>
    <recommendedName>
        <fullName evidence="8">60S ribosomal protein L17-2</fullName>
    </recommendedName>
</protein>
<dbReference type="PROSITE" id="PS00464">
    <property type="entry name" value="RIBOSOMAL_L22"/>
    <property type="match status" value="2"/>
</dbReference>
<dbReference type="SUPFAM" id="SSF54843">
    <property type="entry name" value="Ribosomal protein L22"/>
    <property type="match status" value="2"/>
</dbReference>
<dbReference type="PANTHER" id="PTHR11593:SF30">
    <property type="entry name" value="LARGE RIBOSOMAL SUBUNIT PROTEIN UL22Z"/>
    <property type="match status" value="1"/>
</dbReference>
<dbReference type="GO" id="GO:0022625">
    <property type="term" value="C:cytosolic large ribosomal subunit"/>
    <property type="evidence" value="ECO:0007669"/>
    <property type="project" value="TreeGrafter"/>
</dbReference>
<dbReference type="InterPro" id="IPR036394">
    <property type="entry name" value="Ribosomal_uL22_sf"/>
</dbReference>
<reference evidence="6 7" key="1">
    <citation type="submission" date="2020-02" db="EMBL/GenBank/DDBJ databases">
        <authorList>
            <person name="Ma Q."/>
            <person name="Huang Y."/>
            <person name="Song X."/>
            <person name="Pei D."/>
        </authorList>
    </citation>
    <scope>NUCLEOTIDE SEQUENCE [LARGE SCALE GENOMIC DNA]</scope>
    <source>
        <strain evidence="6">Sxm20200214</strain>
        <tissue evidence="6">Leaf</tissue>
    </source>
</reference>
<evidence type="ECO:0000313" key="6">
    <source>
        <dbReference type="EMBL" id="KAG2292415.1"/>
    </source>
</evidence>
<dbReference type="PANTHER" id="PTHR11593">
    <property type="entry name" value="60S RIBOSOMAL PROTEIN L17"/>
    <property type="match status" value="1"/>
</dbReference>
<dbReference type="InterPro" id="IPR005721">
    <property type="entry name" value="Ribosomal_uL22_euk/arc"/>
</dbReference>
<keyword evidence="3 4" id="KW-0687">Ribonucleoprotein</keyword>
<sequence length="322" mass="36559">MVKYSQEPDNTTKCENTLLISLCFCTCKARGADLRVHFKNTRETAHAIRKLPLNKAKRYLEDVIAHKQAIPFTRFCRGVGRTAQAKNRHSNGQGRWPAKSAQFVLDLLKNAESNAEVKGLDVDALFISHIQVNQAAKQRRRTYRAHGRINPYMSNPCHIELILSEKEEPVKKENTRETAHAIRKLPLNKAKRYLEDVIAHKQAIPFTRFCRGVGRTAQAKNRHSNGQGRWPAKSAQFVLDLLKNAESNAEVKGLDVDALFISHIQVNQAAKQRRRTYRAHGRINPYMSNPCHIELILSEKEEPVKKEPETQLAAKSKKGTSS</sequence>
<dbReference type="EMBL" id="JAAMPC010000009">
    <property type="protein sequence ID" value="KAG2292415.1"/>
    <property type="molecule type" value="Genomic_DNA"/>
</dbReference>
<accession>A0A8X7RQH4</accession>
<evidence type="ECO:0000256" key="3">
    <source>
        <dbReference type="ARBA" id="ARBA00023274"/>
    </source>
</evidence>
<comment type="caution">
    <text evidence="6">The sequence shown here is derived from an EMBL/GenBank/DDBJ whole genome shotgun (WGS) entry which is preliminary data.</text>
</comment>
<keyword evidence="7" id="KW-1185">Reference proteome</keyword>
<dbReference type="InterPro" id="IPR018260">
    <property type="entry name" value="Ribosomal_uL22_CS"/>
</dbReference>
<keyword evidence="2 4" id="KW-0689">Ribosomal protein</keyword>
<dbReference type="GO" id="GO:0003735">
    <property type="term" value="F:structural constituent of ribosome"/>
    <property type="evidence" value="ECO:0007669"/>
    <property type="project" value="InterPro"/>
</dbReference>
<feature type="compositionally biased region" description="Basic and acidic residues" evidence="5">
    <location>
        <begin position="299"/>
        <end position="309"/>
    </location>
</feature>
<comment type="similarity">
    <text evidence="1 4">Belongs to the universal ribosomal protein uL22 family.</text>
</comment>
<dbReference type="AlphaFoldDB" id="A0A8X7RQH4"/>
<dbReference type="Pfam" id="PF00237">
    <property type="entry name" value="Ribosomal_L22"/>
    <property type="match status" value="2"/>
</dbReference>
<dbReference type="Proteomes" id="UP000886595">
    <property type="component" value="Unassembled WGS sequence"/>
</dbReference>
<dbReference type="GO" id="GO:0002181">
    <property type="term" value="P:cytoplasmic translation"/>
    <property type="evidence" value="ECO:0007669"/>
    <property type="project" value="TreeGrafter"/>
</dbReference>
<dbReference type="Gene3D" id="3.90.470.10">
    <property type="entry name" value="Ribosomal protein L22/L17"/>
    <property type="match status" value="2"/>
</dbReference>
<evidence type="ECO:0000313" key="7">
    <source>
        <dbReference type="Proteomes" id="UP000886595"/>
    </source>
</evidence>
<evidence type="ECO:0000256" key="2">
    <source>
        <dbReference type="ARBA" id="ARBA00022980"/>
    </source>
</evidence>
<proteinExistence type="inferred from homology"/>
<evidence type="ECO:0000256" key="5">
    <source>
        <dbReference type="SAM" id="MobiDB-lite"/>
    </source>
</evidence>
<evidence type="ECO:0008006" key="8">
    <source>
        <dbReference type="Google" id="ProtNLM"/>
    </source>
</evidence>
<dbReference type="CDD" id="cd00336">
    <property type="entry name" value="Ribosomal_L22"/>
    <property type="match status" value="2"/>
</dbReference>
<feature type="region of interest" description="Disordered" evidence="5">
    <location>
        <begin position="299"/>
        <end position="322"/>
    </location>
</feature>
<evidence type="ECO:0000256" key="4">
    <source>
        <dbReference type="RuleBase" id="RU004005"/>
    </source>
</evidence>